<feature type="region of interest" description="Disordered" evidence="1">
    <location>
        <begin position="1"/>
        <end position="34"/>
    </location>
</feature>
<feature type="region of interest" description="Disordered" evidence="1">
    <location>
        <begin position="84"/>
        <end position="113"/>
    </location>
</feature>
<sequence length="266" mass="29169">MNFSQHQPPPTIQLDRSEDDQFNHNGQIPQSSNLNQFSFDNYLLVDQGHPSSGPTNSFSQLNLGSNDPNLFFRSTPVSPKMSFINPVNPNSGNGNGGNLGPPQQLPSFNSNAAANQGAFNPYFPPISQNQFNSLIPPSFSSQMRQEIFSAPVSPSALPESYFNFNPGTTNANNLQYLVPVKEEDDMEPLPPPAQMINNKIPSLSSEAFNPLLPSNTNMQPGMSIPIEHSPVNPNNGGESLEGLKSMYLEFLKLDIAQELKLKFVYA</sequence>
<organism evidence="2 3">
    <name type="scientific">Conidiobolus coronatus (strain ATCC 28846 / CBS 209.66 / NRRL 28638)</name>
    <name type="common">Delacroixia coronata</name>
    <dbReference type="NCBI Taxonomy" id="796925"/>
    <lineage>
        <taxon>Eukaryota</taxon>
        <taxon>Fungi</taxon>
        <taxon>Fungi incertae sedis</taxon>
        <taxon>Zoopagomycota</taxon>
        <taxon>Entomophthoromycotina</taxon>
        <taxon>Entomophthoromycetes</taxon>
        <taxon>Entomophthorales</taxon>
        <taxon>Ancylistaceae</taxon>
        <taxon>Conidiobolus</taxon>
    </lineage>
</organism>
<feature type="compositionally biased region" description="Polar residues" evidence="1">
    <location>
        <begin position="23"/>
        <end position="34"/>
    </location>
</feature>
<evidence type="ECO:0000256" key="1">
    <source>
        <dbReference type="SAM" id="MobiDB-lite"/>
    </source>
</evidence>
<name>A0A137NT28_CONC2</name>
<dbReference type="EMBL" id="KQ964803">
    <property type="protein sequence ID" value="KXN65872.1"/>
    <property type="molecule type" value="Genomic_DNA"/>
</dbReference>
<evidence type="ECO:0000313" key="2">
    <source>
        <dbReference type="EMBL" id="KXN65872.1"/>
    </source>
</evidence>
<gene>
    <name evidence="2" type="ORF">CONCODRAFT_74052</name>
</gene>
<proteinExistence type="predicted"/>
<protein>
    <submittedName>
        <fullName evidence="2">Uncharacterized protein</fullName>
    </submittedName>
</protein>
<evidence type="ECO:0000313" key="3">
    <source>
        <dbReference type="Proteomes" id="UP000070444"/>
    </source>
</evidence>
<reference evidence="2 3" key="1">
    <citation type="journal article" date="2015" name="Genome Biol. Evol.">
        <title>Phylogenomic analyses indicate that early fungi evolved digesting cell walls of algal ancestors of land plants.</title>
        <authorList>
            <person name="Chang Y."/>
            <person name="Wang S."/>
            <person name="Sekimoto S."/>
            <person name="Aerts A.L."/>
            <person name="Choi C."/>
            <person name="Clum A."/>
            <person name="LaButti K.M."/>
            <person name="Lindquist E.A."/>
            <person name="Yee Ngan C."/>
            <person name="Ohm R.A."/>
            <person name="Salamov A.A."/>
            <person name="Grigoriev I.V."/>
            <person name="Spatafora J.W."/>
            <person name="Berbee M.L."/>
        </authorList>
    </citation>
    <scope>NUCLEOTIDE SEQUENCE [LARGE SCALE GENOMIC DNA]</scope>
    <source>
        <strain evidence="2 3">NRRL 28638</strain>
    </source>
</reference>
<dbReference type="AlphaFoldDB" id="A0A137NT28"/>
<accession>A0A137NT28</accession>
<keyword evidence="3" id="KW-1185">Reference proteome</keyword>
<dbReference type="Proteomes" id="UP000070444">
    <property type="component" value="Unassembled WGS sequence"/>
</dbReference>